<dbReference type="Proteomes" id="UP000317243">
    <property type="component" value="Unassembled WGS sequence"/>
</dbReference>
<accession>A0A5C5X3E9</accession>
<dbReference type="OrthoDB" id="209157at2"/>
<feature type="transmembrane region" description="Helical" evidence="2">
    <location>
        <begin position="110"/>
        <end position="131"/>
    </location>
</feature>
<evidence type="ECO:0000313" key="4">
    <source>
        <dbReference type="Proteomes" id="UP000317243"/>
    </source>
</evidence>
<feature type="region of interest" description="Disordered" evidence="1">
    <location>
        <begin position="342"/>
        <end position="491"/>
    </location>
</feature>
<keyword evidence="2" id="KW-0812">Transmembrane</keyword>
<name>A0A5C5X3E9_9PLAN</name>
<evidence type="ECO:0000256" key="2">
    <source>
        <dbReference type="SAM" id="Phobius"/>
    </source>
</evidence>
<feature type="transmembrane region" description="Helical" evidence="2">
    <location>
        <begin position="185"/>
        <end position="203"/>
    </location>
</feature>
<feature type="transmembrane region" description="Helical" evidence="2">
    <location>
        <begin position="215"/>
        <end position="233"/>
    </location>
</feature>
<evidence type="ECO:0000313" key="3">
    <source>
        <dbReference type="EMBL" id="TWT57617.1"/>
    </source>
</evidence>
<feature type="transmembrane region" description="Helical" evidence="2">
    <location>
        <begin position="143"/>
        <end position="165"/>
    </location>
</feature>
<proteinExistence type="predicted"/>
<organism evidence="3 4">
    <name type="scientific">Thalassoglobus neptunius</name>
    <dbReference type="NCBI Taxonomy" id="1938619"/>
    <lineage>
        <taxon>Bacteria</taxon>
        <taxon>Pseudomonadati</taxon>
        <taxon>Planctomycetota</taxon>
        <taxon>Planctomycetia</taxon>
        <taxon>Planctomycetales</taxon>
        <taxon>Planctomycetaceae</taxon>
        <taxon>Thalassoglobus</taxon>
    </lineage>
</organism>
<sequence>MTAKFAGSGSLDDRRRRRLAQTSSEVAPPPSQRSQTSPPSERLKRQSKDLPTTKSDVVADESIVPASLWKLIAFGLVGLLAFLFLVGVSLAETELLGLAQLICPPHGSGFQFFSVIFLTLSAQLSWLIFWYRSRSRKDFSGRYRIWGWAASFWAINCLSIALKLHRPIAVLLFEQWPIYCWQAETWYWFVPFSVGALTLHQMLAREMRWSPQSRWMWRLTLAVGIAGGSLTIGMNRFIPVELRDVALDGTVALWHYLITMTLLLHVRFVVHVTNEAAPSGKSALQKVKDRVFEKTAPLRAWWLKRQERRQQLRSEKNAKRLVEKEKRDELKKQKLAERNEAAEKLKREKQEKKAALNQAKQAERDQKKEDAKRQKELAAEEAKKKRLERDQAKAAQKTAAQNQRKTSKTVQAEASAAEKNVKEELPSAESKTNAKPTERAKPSPKPAPAKSSSRKKPRVLGKVARTDQAESIPKAHIQPAEANTDIDFLDDEDVDLSKLSKSERRRLRKLQKRRARERAS</sequence>
<evidence type="ECO:0000256" key="1">
    <source>
        <dbReference type="SAM" id="MobiDB-lite"/>
    </source>
</evidence>
<dbReference type="AlphaFoldDB" id="A0A5C5X3E9"/>
<feature type="compositionally biased region" description="Basic and acidic residues" evidence="1">
    <location>
        <begin position="342"/>
        <end position="354"/>
    </location>
</feature>
<feature type="compositionally biased region" description="Basic and acidic residues" evidence="1">
    <location>
        <begin position="361"/>
        <end position="392"/>
    </location>
</feature>
<reference evidence="3 4" key="1">
    <citation type="submission" date="2019-02" db="EMBL/GenBank/DDBJ databases">
        <title>Deep-cultivation of Planctomycetes and their phenomic and genomic characterization uncovers novel biology.</title>
        <authorList>
            <person name="Wiegand S."/>
            <person name="Jogler M."/>
            <person name="Boedeker C."/>
            <person name="Pinto D."/>
            <person name="Vollmers J."/>
            <person name="Rivas-Marin E."/>
            <person name="Kohn T."/>
            <person name="Peeters S.H."/>
            <person name="Heuer A."/>
            <person name="Rast P."/>
            <person name="Oberbeckmann S."/>
            <person name="Bunk B."/>
            <person name="Jeske O."/>
            <person name="Meyerdierks A."/>
            <person name="Storesund J.E."/>
            <person name="Kallscheuer N."/>
            <person name="Luecker S."/>
            <person name="Lage O.M."/>
            <person name="Pohl T."/>
            <person name="Merkel B.J."/>
            <person name="Hornburger P."/>
            <person name="Mueller R.-W."/>
            <person name="Bruemmer F."/>
            <person name="Labrenz M."/>
            <person name="Spormann A.M."/>
            <person name="Op Den Camp H."/>
            <person name="Overmann J."/>
            <person name="Amann R."/>
            <person name="Jetten M.S.M."/>
            <person name="Mascher T."/>
            <person name="Medema M.H."/>
            <person name="Devos D.P."/>
            <person name="Kaster A.-K."/>
            <person name="Ovreas L."/>
            <person name="Rohde M."/>
            <person name="Galperin M.Y."/>
            <person name="Jogler C."/>
        </authorList>
    </citation>
    <scope>NUCLEOTIDE SEQUENCE [LARGE SCALE GENOMIC DNA]</scope>
    <source>
        <strain evidence="3 4">KOR42</strain>
    </source>
</reference>
<gene>
    <name evidence="3" type="ORF">KOR42_09790</name>
</gene>
<feature type="compositionally biased region" description="Low complexity" evidence="1">
    <location>
        <begin position="1"/>
        <end position="10"/>
    </location>
</feature>
<feature type="transmembrane region" description="Helical" evidence="2">
    <location>
        <begin position="253"/>
        <end position="270"/>
    </location>
</feature>
<feature type="region of interest" description="Disordered" evidence="1">
    <location>
        <begin position="1"/>
        <end position="53"/>
    </location>
</feature>
<keyword evidence="2" id="KW-0472">Membrane</keyword>
<protein>
    <submittedName>
        <fullName evidence="3">Uncharacterized protein</fullName>
    </submittedName>
</protein>
<keyword evidence="2" id="KW-1133">Transmembrane helix</keyword>
<dbReference type="EMBL" id="SIHI01000001">
    <property type="protein sequence ID" value="TWT57617.1"/>
    <property type="molecule type" value="Genomic_DNA"/>
</dbReference>
<keyword evidence="4" id="KW-1185">Reference proteome</keyword>
<feature type="transmembrane region" description="Helical" evidence="2">
    <location>
        <begin position="71"/>
        <end position="90"/>
    </location>
</feature>
<comment type="caution">
    <text evidence="3">The sequence shown here is derived from an EMBL/GenBank/DDBJ whole genome shotgun (WGS) entry which is preliminary data.</text>
</comment>
<dbReference type="RefSeq" id="WP_146507433.1">
    <property type="nucleotide sequence ID" value="NZ_SIHI01000001.1"/>
</dbReference>
<feature type="compositionally biased region" description="Low complexity" evidence="1">
    <location>
        <begin position="393"/>
        <end position="404"/>
    </location>
</feature>